<comment type="caution">
    <text evidence="2">The sequence shown here is derived from an EMBL/GenBank/DDBJ whole genome shotgun (WGS) entry which is preliminary data.</text>
</comment>
<organism evidence="2 3">
    <name type="scientific">Coprinopsis cinerea (strain Okayama-7 / 130 / ATCC MYA-4618 / FGSC 9003)</name>
    <name type="common">Inky cap fungus</name>
    <name type="synonym">Hormographiella aspergillata</name>
    <dbReference type="NCBI Taxonomy" id="240176"/>
    <lineage>
        <taxon>Eukaryota</taxon>
        <taxon>Fungi</taxon>
        <taxon>Dikarya</taxon>
        <taxon>Basidiomycota</taxon>
        <taxon>Agaricomycotina</taxon>
        <taxon>Agaricomycetes</taxon>
        <taxon>Agaricomycetidae</taxon>
        <taxon>Agaricales</taxon>
        <taxon>Agaricineae</taxon>
        <taxon>Psathyrellaceae</taxon>
        <taxon>Coprinopsis</taxon>
    </lineage>
</organism>
<dbReference type="EMBL" id="AACS02000009">
    <property type="protein sequence ID" value="EAU89852.2"/>
    <property type="molecule type" value="Genomic_DNA"/>
</dbReference>
<name>A8NAV1_COPC7</name>
<feature type="region of interest" description="Disordered" evidence="1">
    <location>
        <begin position="1"/>
        <end position="73"/>
    </location>
</feature>
<reference evidence="2 3" key="1">
    <citation type="journal article" date="2010" name="Proc. Natl. Acad. Sci. U.S.A.">
        <title>Insights into evolution of multicellular fungi from the assembled chromosomes of the mushroom Coprinopsis cinerea (Coprinus cinereus).</title>
        <authorList>
            <person name="Stajich J.E."/>
            <person name="Wilke S.K."/>
            <person name="Ahren D."/>
            <person name="Au C.H."/>
            <person name="Birren B.W."/>
            <person name="Borodovsky M."/>
            <person name="Burns C."/>
            <person name="Canback B."/>
            <person name="Casselton L.A."/>
            <person name="Cheng C.K."/>
            <person name="Deng J."/>
            <person name="Dietrich F.S."/>
            <person name="Fargo D.C."/>
            <person name="Farman M.L."/>
            <person name="Gathman A.C."/>
            <person name="Goldberg J."/>
            <person name="Guigo R."/>
            <person name="Hoegger P.J."/>
            <person name="Hooker J.B."/>
            <person name="Huggins A."/>
            <person name="James T.Y."/>
            <person name="Kamada T."/>
            <person name="Kilaru S."/>
            <person name="Kodira C."/>
            <person name="Kues U."/>
            <person name="Kupfer D."/>
            <person name="Kwan H.S."/>
            <person name="Lomsadze A."/>
            <person name="Li W."/>
            <person name="Lilly W.W."/>
            <person name="Ma L.J."/>
            <person name="Mackey A.J."/>
            <person name="Manning G."/>
            <person name="Martin F."/>
            <person name="Muraguchi H."/>
            <person name="Natvig D.O."/>
            <person name="Palmerini H."/>
            <person name="Ramesh M.A."/>
            <person name="Rehmeyer C.J."/>
            <person name="Roe B.A."/>
            <person name="Shenoy N."/>
            <person name="Stanke M."/>
            <person name="Ter-Hovhannisyan V."/>
            <person name="Tunlid A."/>
            <person name="Velagapudi R."/>
            <person name="Vision T.J."/>
            <person name="Zeng Q."/>
            <person name="Zolan M.E."/>
            <person name="Pukkila P.J."/>
        </authorList>
    </citation>
    <scope>NUCLEOTIDE SEQUENCE [LARGE SCALE GENOMIC DNA]</scope>
    <source>
        <strain evidence="3">Okayama-7 / 130 / ATCC MYA-4618 / FGSC 9003</strain>
    </source>
</reference>
<protein>
    <submittedName>
        <fullName evidence="2">Uncharacterized protein</fullName>
    </submittedName>
</protein>
<dbReference type="Proteomes" id="UP000001861">
    <property type="component" value="Unassembled WGS sequence"/>
</dbReference>
<keyword evidence="3" id="KW-1185">Reference proteome</keyword>
<dbReference type="AlphaFoldDB" id="A8NAV1"/>
<proteinExistence type="predicted"/>
<evidence type="ECO:0000313" key="3">
    <source>
        <dbReference type="Proteomes" id="UP000001861"/>
    </source>
</evidence>
<dbReference type="KEGG" id="cci:CC1G_07004"/>
<dbReference type="InParanoid" id="A8NAV1"/>
<dbReference type="VEuPathDB" id="FungiDB:CC1G_07004"/>
<accession>A8NAV1</accession>
<dbReference type="RefSeq" id="XP_001831953.2">
    <property type="nucleotide sequence ID" value="XM_001831901.2"/>
</dbReference>
<sequence>MQDNLPLTAPSDSGNPTAANRPNSDLSTRIPSVVIDNAAEPVSRYPGATRTRVQPYPGPVARSNVPSEPDGLVRPLSKKELRKRDGHRCNKCGETGHWQCDHYSYKCTLCGKNAPGHNSGSRWCPDYRPTPRNTSPDQYDALLDDGDYDDYLWGDEGEHNLNT</sequence>
<dbReference type="HOGENOM" id="CLU_1806066_0_0_1"/>
<evidence type="ECO:0000313" key="2">
    <source>
        <dbReference type="EMBL" id="EAU89852.2"/>
    </source>
</evidence>
<evidence type="ECO:0000256" key="1">
    <source>
        <dbReference type="SAM" id="MobiDB-lite"/>
    </source>
</evidence>
<dbReference type="GeneID" id="6008435"/>
<feature type="compositionally biased region" description="Polar residues" evidence="1">
    <location>
        <begin position="1"/>
        <end position="30"/>
    </location>
</feature>
<gene>
    <name evidence="2" type="ORF">CC1G_07004</name>
</gene>